<dbReference type="EMBL" id="FOJN01000014">
    <property type="protein sequence ID" value="SFA59782.1"/>
    <property type="molecule type" value="Genomic_DNA"/>
</dbReference>
<reference evidence="4 5" key="1">
    <citation type="submission" date="2016-10" db="EMBL/GenBank/DDBJ databases">
        <authorList>
            <person name="de Groot N.N."/>
        </authorList>
    </citation>
    <scope>NUCLEOTIDE SEQUENCE [LARGE SCALE GENOMIC DNA]</scope>
    <source>
        <strain evidence="4 5">DSM 44908</strain>
    </source>
</reference>
<dbReference type="RefSeq" id="WP_068363146.1">
    <property type="nucleotide sequence ID" value="NZ_FOJN01000014.1"/>
</dbReference>
<keyword evidence="2 4" id="KW-0808">Transferase</keyword>
<evidence type="ECO:0000256" key="1">
    <source>
        <dbReference type="ARBA" id="ARBA00022676"/>
    </source>
</evidence>
<accession>A0A1I0U6S1</accession>
<dbReference type="PANTHER" id="PTHR46401">
    <property type="entry name" value="GLYCOSYLTRANSFERASE WBBK-RELATED"/>
    <property type="match status" value="1"/>
</dbReference>
<dbReference type="Proteomes" id="UP000182054">
    <property type="component" value="Unassembled WGS sequence"/>
</dbReference>
<dbReference type="GeneID" id="85487105"/>
<proteinExistence type="predicted"/>
<dbReference type="CDD" id="cd03801">
    <property type="entry name" value="GT4_PimA-like"/>
    <property type="match status" value="1"/>
</dbReference>
<keyword evidence="1" id="KW-0328">Glycosyltransferase</keyword>
<organism evidence="4 5">
    <name type="scientific">Rhodococcoides kroppenstedtii</name>
    <dbReference type="NCBI Taxonomy" id="293050"/>
    <lineage>
        <taxon>Bacteria</taxon>
        <taxon>Bacillati</taxon>
        <taxon>Actinomycetota</taxon>
        <taxon>Actinomycetes</taxon>
        <taxon>Mycobacteriales</taxon>
        <taxon>Nocardiaceae</taxon>
        <taxon>Rhodococcoides</taxon>
    </lineage>
</organism>
<sequence length="413" mass="45136">MRIALLSYRSKPHVGGQGVYVARLGKALVDAGHTVEVFSGQPYPVLDPRITLTRVPSLDLYREPDPFRTPRPSEIRDWIDVLEVLTMWTAGFPEPLTFGLRAARLLGNRAADFDVVHDNQSLSYGLLRLRRPWVATIHHPITRDRDLDLAAASWRRRITLRRWYGFLAMQRRVARRVGHVITVSRSSADDIVDAFGVRENVVSVIPLGVDTTVFRPRGERVPGRIVAVASADVALKGVRHLLEAVAKLRTERDVTVELVSTIDPAGPTRRTIERLGLGDAVTVHAGLTDEELATVLAGAEVACVPSLYEGFSLPTVEAMSCGTPLVVSRTGAIPEVVGPDGECADLVEPGDSEALAAALGAALDDHDRRVAMGHRGRARAESTFSWPAVAAATVEVYRAAIAAQHERERRRTC</sequence>
<feature type="domain" description="Glycosyltransferase subfamily 4-like N-terminal" evidence="3">
    <location>
        <begin position="14"/>
        <end position="212"/>
    </location>
</feature>
<dbReference type="OrthoDB" id="8555507at2"/>
<protein>
    <submittedName>
        <fullName evidence="4">Glycosyltransferase involved in cell wall bisynthesis</fullName>
    </submittedName>
</protein>
<dbReference type="Pfam" id="PF13692">
    <property type="entry name" value="Glyco_trans_1_4"/>
    <property type="match status" value="1"/>
</dbReference>
<dbReference type="SUPFAM" id="SSF53756">
    <property type="entry name" value="UDP-Glycosyltransferase/glycogen phosphorylase"/>
    <property type="match status" value="1"/>
</dbReference>
<dbReference type="GO" id="GO:0016757">
    <property type="term" value="F:glycosyltransferase activity"/>
    <property type="evidence" value="ECO:0007669"/>
    <property type="project" value="UniProtKB-KW"/>
</dbReference>
<gene>
    <name evidence="4" type="ORF">SAMN05444374_11459</name>
</gene>
<dbReference type="Gene3D" id="3.40.50.2000">
    <property type="entry name" value="Glycogen Phosphorylase B"/>
    <property type="match status" value="2"/>
</dbReference>
<dbReference type="InterPro" id="IPR028098">
    <property type="entry name" value="Glyco_trans_4-like_N"/>
</dbReference>
<evidence type="ECO:0000313" key="4">
    <source>
        <dbReference type="EMBL" id="SFA59782.1"/>
    </source>
</evidence>
<dbReference type="Pfam" id="PF13439">
    <property type="entry name" value="Glyco_transf_4"/>
    <property type="match status" value="1"/>
</dbReference>
<evidence type="ECO:0000259" key="3">
    <source>
        <dbReference type="Pfam" id="PF13439"/>
    </source>
</evidence>
<dbReference type="PANTHER" id="PTHR46401:SF2">
    <property type="entry name" value="GLYCOSYLTRANSFERASE WBBK-RELATED"/>
    <property type="match status" value="1"/>
</dbReference>
<dbReference type="AlphaFoldDB" id="A0A1I0U6S1"/>
<evidence type="ECO:0000256" key="2">
    <source>
        <dbReference type="ARBA" id="ARBA00022679"/>
    </source>
</evidence>
<dbReference type="GO" id="GO:0009103">
    <property type="term" value="P:lipopolysaccharide biosynthetic process"/>
    <property type="evidence" value="ECO:0007669"/>
    <property type="project" value="TreeGrafter"/>
</dbReference>
<name>A0A1I0U6S1_9NOCA</name>
<evidence type="ECO:0000313" key="5">
    <source>
        <dbReference type="Proteomes" id="UP000182054"/>
    </source>
</evidence>